<keyword evidence="1" id="KW-0805">Transcription regulation</keyword>
<feature type="domain" description="Myb-like" evidence="7">
    <location>
        <begin position="25"/>
        <end position="102"/>
    </location>
</feature>
<feature type="region of interest" description="Disordered" evidence="6">
    <location>
        <begin position="280"/>
        <end position="303"/>
    </location>
</feature>
<dbReference type="SMART" id="SM00717">
    <property type="entry name" value="SANT"/>
    <property type="match status" value="3"/>
</dbReference>
<keyword evidence="4" id="KW-0539">Nucleus</keyword>
<feature type="region of interest" description="Disordered" evidence="6">
    <location>
        <begin position="478"/>
        <end position="526"/>
    </location>
</feature>
<feature type="compositionally biased region" description="Low complexity" evidence="6">
    <location>
        <begin position="377"/>
        <end position="387"/>
    </location>
</feature>
<gene>
    <name evidence="9" type="ORF">WICMUC_002847</name>
</gene>
<evidence type="ECO:0000256" key="1">
    <source>
        <dbReference type="ARBA" id="ARBA00023015"/>
    </source>
</evidence>
<feature type="domain" description="HTH myb-type" evidence="8">
    <location>
        <begin position="103"/>
        <end position="157"/>
    </location>
</feature>
<feature type="compositionally biased region" description="Polar residues" evidence="6">
    <location>
        <begin position="361"/>
        <end position="376"/>
    </location>
</feature>
<dbReference type="GO" id="GO:0000978">
    <property type="term" value="F:RNA polymerase II cis-regulatory region sequence-specific DNA binding"/>
    <property type="evidence" value="ECO:0007669"/>
    <property type="project" value="TreeGrafter"/>
</dbReference>
<feature type="domain" description="HTH myb-type" evidence="8">
    <location>
        <begin position="162"/>
        <end position="210"/>
    </location>
</feature>
<organism evidence="9 10">
    <name type="scientific">Wickerhamomyces mucosus</name>
    <dbReference type="NCBI Taxonomy" id="1378264"/>
    <lineage>
        <taxon>Eukaryota</taxon>
        <taxon>Fungi</taxon>
        <taxon>Dikarya</taxon>
        <taxon>Ascomycota</taxon>
        <taxon>Saccharomycotina</taxon>
        <taxon>Saccharomycetes</taxon>
        <taxon>Phaffomycetales</taxon>
        <taxon>Wickerhamomycetaceae</taxon>
        <taxon>Wickerhamomyces</taxon>
    </lineage>
</organism>
<feature type="region of interest" description="Disordered" evidence="6">
    <location>
        <begin position="428"/>
        <end position="464"/>
    </location>
</feature>
<proteinExistence type="predicted"/>
<feature type="compositionally biased region" description="Acidic residues" evidence="6">
    <location>
        <begin position="551"/>
        <end position="577"/>
    </location>
</feature>
<feature type="region of interest" description="Disordered" evidence="6">
    <location>
        <begin position="549"/>
        <end position="591"/>
    </location>
</feature>
<dbReference type="PROSITE" id="PS50090">
    <property type="entry name" value="MYB_LIKE"/>
    <property type="match status" value="3"/>
</dbReference>
<name>A0A9P8PP23_9ASCO</name>
<evidence type="ECO:0000256" key="4">
    <source>
        <dbReference type="ARBA" id="ARBA00023242"/>
    </source>
</evidence>
<dbReference type="InterPro" id="IPR017930">
    <property type="entry name" value="Myb_dom"/>
</dbReference>
<keyword evidence="2" id="KW-0238">DNA-binding</keyword>
<reference evidence="9" key="1">
    <citation type="journal article" date="2021" name="Open Biol.">
        <title>Shared evolutionary footprints suggest mitochondrial oxidative damage underlies multiple complex I losses in fungi.</title>
        <authorList>
            <person name="Schikora-Tamarit M.A."/>
            <person name="Marcet-Houben M."/>
            <person name="Nosek J."/>
            <person name="Gabaldon T."/>
        </authorList>
    </citation>
    <scope>NUCLEOTIDE SEQUENCE</scope>
    <source>
        <strain evidence="9">CBS6341</strain>
    </source>
</reference>
<dbReference type="InterPro" id="IPR001005">
    <property type="entry name" value="SANT/Myb"/>
</dbReference>
<dbReference type="Pfam" id="PF00249">
    <property type="entry name" value="Myb_DNA-binding"/>
    <property type="match status" value="2"/>
</dbReference>
<feature type="compositionally biased region" description="Low complexity" evidence="6">
    <location>
        <begin position="506"/>
        <end position="526"/>
    </location>
</feature>
<keyword evidence="5" id="KW-0175">Coiled coil</keyword>
<evidence type="ECO:0000259" key="7">
    <source>
        <dbReference type="PROSITE" id="PS50090"/>
    </source>
</evidence>
<reference evidence="9" key="2">
    <citation type="submission" date="2021-01" db="EMBL/GenBank/DDBJ databases">
        <authorList>
            <person name="Schikora-Tamarit M.A."/>
        </authorList>
    </citation>
    <scope>NUCLEOTIDE SEQUENCE</scope>
    <source>
        <strain evidence="9">CBS6341</strain>
    </source>
</reference>
<feature type="compositionally biased region" description="Low complexity" evidence="6">
    <location>
        <begin position="448"/>
        <end position="457"/>
    </location>
</feature>
<feature type="domain" description="Myb-like" evidence="7">
    <location>
        <begin position="156"/>
        <end position="206"/>
    </location>
</feature>
<evidence type="ECO:0000256" key="3">
    <source>
        <dbReference type="ARBA" id="ARBA00023163"/>
    </source>
</evidence>
<feature type="compositionally biased region" description="Low complexity" evidence="6">
    <location>
        <begin position="581"/>
        <end position="591"/>
    </location>
</feature>
<comment type="caution">
    <text evidence="9">The sequence shown here is derived from an EMBL/GenBank/DDBJ whole genome shotgun (WGS) entry which is preliminary data.</text>
</comment>
<dbReference type="GO" id="GO:0001006">
    <property type="term" value="F:RNA polymerase III type 3 promoter sequence-specific DNA binding"/>
    <property type="evidence" value="ECO:0007669"/>
    <property type="project" value="TreeGrafter"/>
</dbReference>
<keyword evidence="10" id="KW-1185">Reference proteome</keyword>
<dbReference type="EMBL" id="JAEUBF010000782">
    <property type="protein sequence ID" value="KAH3675015.1"/>
    <property type="molecule type" value="Genomic_DNA"/>
</dbReference>
<evidence type="ECO:0000256" key="5">
    <source>
        <dbReference type="SAM" id="Coils"/>
    </source>
</evidence>
<feature type="compositionally biased region" description="Polar residues" evidence="6">
    <location>
        <begin position="428"/>
        <end position="440"/>
    </location>
</feature>
<protein>
    <submittedName>
        <fullName evidence="9">Uncharacterized protein</fullName>
    </submittedName>
</protein>
<evidence type="ECO:0000313" key="9">
    <source>
        <dbReference type="EMBL" id="KAH3675015.1"/>
    </source>
</evidence>
<dbReference type="PROSITE" id="PS51294">
    <property type="entry name" value="HTH_MYB"/>
    <property type="match status" value="2"/>
</dbReference>
<dbReference type="InterPro" id="IPR009057">
    <property type="entry name" value="Homeodomain-like_sf"/>
</dbReference>
<dbReference type="PANTHER" id="PTHR46621">
    <property type="entry name" value="SNRNA-ACTIVATING PROTEIN COMPLEX SUBUNIT 4"/>
    <property type="match status" value="1"/>
</dbReference>
<dbReference type="GO" id="GO:0019185">
    <property type="term" value="C:snRNA-activating protein complex"/>
    <property type="evidence" value="ECO:0007669"/>
    <property type="project" value="TreeGrafter"/>
</dbReference>
<dbReference type="SUPFAM" id="SSF46689">
    <property type="entry name" value="Homeodomain-like"/>
    <property type="match status" value="2"/>
</dbReference>
<dbReference type="InterPro" id="IPR051575">
    <property type="entry name" value="Myb-like_DNA-bd"/>
</dbReference>
<keyword evidence="3" id="KW-0804">Transcription</keyword>
<dbReference type="GO" id="GO:0042795">
    <property type="term" value="P:snRNA transcription by RNA polymerase II"/>
    <property type="evidence" value="ECO:0007669"/>
    <property type="project" value="TreeGrafter"/>
</dbReference>
<accession>A0A9P8PP23</accession>
<dbReference type="Gene3D" id="1.10.10.60">
    <property type="entry name" value="Homeodomain-like"/>
    <property type="match status" value="3"/>
</dbReference>
<dbReference type="PANTHER" id="PTHR46621:SF1">
    <property type="entry name" value="SNRNA-ACTIVATING PROTEIN COMPLEX SUBUNIT 4"/>
    <property type="match status" value="1"/>
</dbReference>
<feature type="compositionally biased region" description="Low complexity" evidence="6">
    <location>
        <begin position="486"/>
        <end position="496"/>
    </location>
</feature>
<dbReference type="OrthoDB" id="2143914at2759"/>
<dbReference type="Proteomes" id="UP000769528">
    <property type="component" value="Unassembled WGS sequence"/>
</dbReference>
<dbReference type="CDD" id="cd00167">
    <property type="entry name" value="SANT"/>
    <property type="match status" value="3"/>
</dbReference>
<evidence type="ECO:0000256" key="2">
    <source>
        <dbReference type="ARBA" id="ARBA00023125"/>
    </source>
</evidence>
<sequence>MTAEKQKKIQINPLEITESLGYTTFRRYSRKPWTKEEDQKLNNLVNEKLINLGYKDGINSLFKNSWLINSIHIPQDIDWEDIGMKLETRKPKDCRKRWANSLDPTLKKGKWTNEEDENLIKSFQKNGASWQKISLEIPGRTDDQCAKRYIEVLDPNTKDRLRTWSLEEDLSLIKKVKNYGTKWRTISLEMQSRPSLTCRNRWRKIVTDVVRGKACEEIKTELDTIQGGLSKLEEISENLQTLQQRKHDERQKLLEKNKKISKIDESKEIVKSGSKLKKIENSSINSKPTPSYPITEESNQQIPSQTEIDWKYTLKDTSGLSLSSGSINTTELAKQLIEQAKKYDLKISIHQHIHHHYSSSFGQLGSKDTSPADSTPSNHNSYNSSHNISGQEEVLPNRYSHFNYLPPMAQPQLGSSSIQRNSDLNKLLNPQTYKDSNSIQNHKRKLSHSSNNSSSPNKELPEDLEEELDFWETMRSLSQVVNSNPTSRTTTSATKTNNKRIKPAQNINHTGSTNGTNNTTPTTLNNNDYELFYNTFGNGSNDVLEERFNEDNDNVDDDDDHDNDDDNDDEDNDDLEEELKGLAGLLPFNPS</sequence>
<evidence type="ECO:0000256" key="6">
    <source>
        <dbReference type="SAM" id="MobiDB-lite"/>
    </source>
</evidence>
<feature type="domain" description="Myb-like" evidence="7">
    <location>
        <begin position="103"/>
        <end position="153"/>
    </location>
</feature>
<feature type="region of interest" description="Disordered" evidence="6">
    <location>
        <begin position="359"/>
        <end position="389"/>
    </location>
</feature>
<dbReference type="GO" id="GO:0042796">
    <property type="term" value="P:snRNA transcription by RNA polymerase III"/>
    <property type="evidence" value="ECO:0007669"/>
    <property type="project" value="TreeGrafter"/>
</dbReference>
<dbReference type="AlphaFoldDB" id="A0A9P8PP23"/>
<evidence type="ECO:0000259" key="8">
    <source>
        <dbReference type="PROSITE" id="PS51294"/>
    </source>
</evidence>
<evidence type="ECO:0000313" key="10">
    <source>
        <dbReference type="Proteomes" id="UP000769528"/>
    </source>
</evidence>
<feature type="coiled-coil region" evidence="5">
    <location>
        <begin position="225"/>
        <end position="259"/>
    </location>
</feature>